<dbReference type="PANTHER" id="PTHR24028:SF328">
    <property type="entry name" value="CADHERIN-3"/>
    <property type="match status" value="1"/>
</dbReference>
<evidence type="ECO:0000313" key="11">
    <source>
        <dbReference type="EMBL" id="CAK8684907.1"/>
    </source>
</evidence>
<keyword evidence="4 8" id="KW-0106">Calcium</keyword>
<dbReference type="EMBL" id="CAWYQH010000098">
    <property type="protein sequence ID" value="CAK8684907.1"/>
    <property type="molecule type" value="Genomic_DNA"/>
</dbReference>
<dbReference type="CDD" id="cd11304">
    <property type="entry name" value="Cadherin_repeat"/>
    <property type="match status" value="2"/>
</dbReference>
<feature type="signal peptide" evidence="9">
    <location>
        <begin position="1"/>
        <end position="20"/>
    </location>
</feature>
<dbReference type="InterPro" id="IPR020894">
    <property type="entry name" value="Cadherin_CS"/>
</dbReference>
<keyword evidence="12" id="KW-1185">Reference proteome</keyword>
<dbReference type="InterPro" id="IPR015919">
    <property type="entry name" value="Cadherin-like_sf"/>
</dbReference>
<gene>
    <name evidence="11" type="ORF">CVLEPA_LOCUS16077</name>
</gene>
<keyword evidence="6" id="KW-0472">Membrane</keyword>
<dbReference type="InterPro" id="IPR002126">
    <property type="entry name" value="Cadherin-like_dom"/>
</dbReference>
<evidence type="ECO:0000256" key="5">
    <source>
        <dbReference type="ARBA" id="ARBA00022989"/>
    </source>
</evidence>
<keyword evidence="5" id="KW-1133">Transmembrane helix</keyword>
<dbReference type="PROSITE" id="PS50268">
    <property type="entry name" value="CADHERIN_2"/>
    <property type="match status" value="3"/>
</dbReference>
<keyword evidence="3" id="KW-0677">Repeat</keyword>
<evidence type="ECO:0000256" key="3">
    <source>
        <dbReference type="ARBA" id="ARBA00022737"/>
    </source>
</evidence>
<comment type="subcellular location">
    <subcellularLocation>
        <location evidence="1">Membrane</location>
        <topology evidence="1">Single-pass membrane protein</topology>
    </subcellularLocation>
</comment>
<organism evidence="11 12">
    <name type="scientific">Clavelina lepadiformis</name>
    <name type="common">Light-bulb sea squirt</name>
    <name type="synonym">Ascidia lepadiformis</name>
    <dbReference type="NCBI Taxonomy" id="159417"/>
    <lineage>
        <taxon>Eukaryota</taxon>
        <taxon>Metazoa</taxon>
        <taxon>Chordata</taxon>
        <taxon>Tunicata</taxon>
        <taxon>Ascidiacea</taxon>
        <taxon>Aplousobranchia</taxon>
        <taxon>Clavelinidae</taxon>
        <taxon>Clavelina</taxon>
    </lineage>
</organism>
<feature type="chain" id="PRO_5046338905" description="Cadherin domain-containing protein" evidence="9">
    <location>
        <begin position="21"/>
        <end position="329"/>
    </location>
</feature>
<feature type="domain" description="Cadherin" evidence="10">
    <location>
        <begin position="143"/>
        <end position="254"/>
    </location>
</feature>
<evidence type="ECO:0000313" key="12">
    <source>
        <dbReference type="Proteomes" id="UP001642483"/>
    </source>
</evidence>
<evidence type="ECO:0000256" key="2">
    <source>
        <dbReference type="ARBA" id="ARBA00022692"/>
    </source>
</evidence>
<evidence type="ECO:0000256" key="9">
    <source>
        <dbReference type="SAM" id="SignalP"/>
    </source>
</evidence>
<reference evidence="11 12" key="1">
    <citation type="submission" date="2024-02" db="EMBL/GenBank/DDBJ databases">
        <authorList>
            <person name="Daric V."/>
            <person name="Darras S."/>
        </authorList>
    </citation>
    <scope>NUCLEOTIDE SEQUENCE [LARGE SCALE GENOMIC DNA]</scope>
</reference>
<evidence type="ECO:0000256" key="7">
    <source>
        <dbReference type="ARBA" id="ARBA00023180"/>
    </source>
</evidence>
<proteinExistence type="predicted"/>
<feature type="domain" description="Cadherin" evidence="10">
    <location>
        <begin position="255"/>
        <end position="324"/>
    </location>
</feature>
<comment type="caution">
    <text evidence="11">The sequence shown here is derived from an EMBL/GenBank/DDBJ whole genome shotgun (WGS) entry which is preliminary data.</text>
</comment>
<dbReference type="Gene3D" id="2.60.40.60">
    <property type="entry name" value="Cadherins"/>
    <property type="match status" value="3"/>
</dbReference>
<dbReference type="Proteomes" id="UP001642483">
    <property type="component" value="Unassembled WGS sequence"/>
</dbReference>
<protein>
    <recommendedName>
        <fullName evidence="10">Cadherin domain-containing protein</fullName>
    </recommendedName>
</protein>
<evidence type="ECO:0000256" key="1">
    <source>
        <dbReference type="ARBA" id="ARBA00004167"/>
    </source>
</evidence>
<evidence type="ECO:0000256" key="8">
    <source>
        <dbReference type="PROSITE-ProRule" id="PRU00043"/>
    </source>
</evidence>
<dbReference type="PANTHER" id="PTHR24028">
    <property type="entry name" value="CADHERIN-87A"/>
    <property type="match status" value="1"/>
</dbReference>
<keyword evidence="7" id="KW-0325">Glycoprotein</keyword>
<evidence type="ECO:0000256" key="6">
    <source>
        <dbReference type="ARBA" id="ARBA00023136"/>
    </source>
</evidence>
<dbReference type="PRINTS" id="PR00205">
    <property type="entry name" value="CADHERIN"/>
</dbReference>
<sequence length="329" mass="37183">MQLFCNLSLLVVIIVSSAVAAHFNISLEEEQQIGVPIIDLRKVLNLSTNPTKKTEFKILEQTLHVDRSSGLAPSSRVTDQTGWFKIEQSTGILSQTKRIDRDLLCGKVELCFIQIIFLPGLYMSVMHLDVYIKDLNDNSPCFPSPSIEINVSEDLEVNHEISLDRYKATDVDLGNNSMIQYTLLHHDVFFKARQYRDPVGHEHLSLVVSHILDYEQTKVHRMLLLASDMGTSSQSSSVPLLIHLIDENDNKPNFEKTLYDVYLSENTPPGEILTRVQASDRDSGDLGYVHYVIPASDQDRREGYPPVSVNETTGTVSLCEKLDYHVHNE</sequence>
<evidence type="ECO:0000259" key="10">
    <source>
        <dbReference type="PROSITE" id="PS50268"/>
    </source>
</evidence>
<keyword evidence="2" id="KW-0812">Transmembrane</keyword>
<evidence type="ECO:0000256" key="4">
    <source>
        <dbReference type="ARBA" id="ARBA00022837"/>
    </source>
</evidence>
<name>A0ABP0FZ88_CLALP</name>
<accession>A0ABP0FZ88</accession>
<dbReference type="InterPro" id="IPR050174">
    <property type="entry name" value="Protocadherin/Cadherin-CA"/>
</dbReference>
<dbReference type="PROSITE" id="PS00232">
    <property type="entry name" value="CADHERIN_1"/>
    <property type="match status" value="1"/>
</dbReference>
<dbReference type="SMART" id="SM00112">
    <property type="entry name" value="CA"/>
    <property type="match status" value="2"/>
</dbReference>
<dbReference type="SUPFAM" id="SSF49313">
    <property type="entry name" value="Cadherin-like"/>
    <property type="match status" value="2"/>
</dbReference>
<feature type="domain" description="Cadherin" evidence="10">
    <location>
        <begin position="19"/>
        <end position="142"/>
    </location>
</feature>
<dbReference type="Pfam" id="PF00028">
    <property type="entry name" value="Cadherin"/>
    <property type="match status" value="1"/>
</dbReference>
<keyword evidence="9" id="KW-0732">Signal</keyword>